<dbReference type="AlphaFoldDB" id="A0A4S3MIY0"/>
<comment type="similarity">
    <text evidence="1">Belongs to the HyuE racemase family.</text>
</comment>
<dbReference type="Gene3D" id="3.40.50.12500">
    <property type="match status" value="1"/>
</dbReference>
<dbReference type="OrthoDB" id="9791723at2"/>
<dbReference type="RefSeq" id="WP_136395987.1">
    <property type="nucleotide sequence ID" value="NZ_SSND01000008.1"/>
</dbReference>
<dbReference type="InterPro" id="IPR052186">
    <property type="entry name" value="Hydantoin_racemase-like"/>
</dbReference>
<accession>A0A4S3MIY0</accession>
<sequence>MNLLILNPNSTASMTDTIAATARRVALPGSRIVAVTGSGTAPASVEGHADAAFAIPAMLAAIRLAEAGGAPPDAIVIACFDDPGLLAAREIACAPVVGIAQAAMQVAMLISARFSIVTTLPRSVPIIEELAHVYGAGNACRRVRSVDIPVLALESAPDAAFARLVAEGRRALAEDGAEAIVLGCAGMAEMCGKLSHALGVPVIDGVVAAVKLAEALAGGGFSTSKAGSLAYPRNKAADAPA</sequence>
<proteinExistence type="inferred from homology"/>
<evidence type="ECO:0000256" key="1">
    <source>
        <dbReference type="ARBA" id="ARBA00038414"/>
    </source>
</evidence>
<dbReference type="GO" id="GO:0047661">
    <property type="term" value="F:amino-acid racemase activity"/>
    <property type="evidence" value="ECO:0007669"/>
    <property type="project" value="InterPro"/>
</dbReference>
<evidence type="ECO:0000256" key="3">
    <source>
        <dbReference type="ARBA" id="ARBA00066406"/>
    </source>
</evidence>
<dbReference type="FunFam" id="3.40.50.12500:FF:000001">
    <property type="entry name" value="Putative hydantoin racemase"/>
    <property type="match status" value="1"/>
</dbReference>
<comment type="catalytic activity">
    <reaction evidence="6">
        <text>D-5-isobutylhydantoin = L-5-isobutylhydantoin</text>
        <dbReference type="Rhea" id="RHEA:84231"/>
        <dbReference type="ChEBI" id="CHEBI:233609"/>
        <dbReference type="ChEBI" id="CHEBI:233610"/>
    </reaction>
</comment>
<dbReference type="InterPro" id="IPR015942">
    <property type="entry name" value="Asp/Glu/hydantoin_racemase"/>
</dbReference>
<comment type="catalytic activity">
    <reaction evidence="5">
        <text>D-5-benzylhydantoin = L-5-benzylhydantoin</text>
        <dbReference type="Rhea" id="RHEA:83991"/>
        <dbReference type="ChEBI" id="CHEBI:176864"/>
        <dbReference type="ChEBI" id="CHEBI:233540"/>
    </reaction>
</comment>
<comment type="caution">
    <text evidence="7">The sequence shown here is derived from an EMBL/GenBank/DDBJ whole genome shotgun (WGS) entry which is preliminary data.</text>
</comment>
<organism evidence="7 8">
    <name type="scientific">Aliigemmobacter aestuarii</name>
    <dbReference type="NCBI Taxonomy" id="1445661"/>
    <lineage>
        <taxon>Bacteria</taxon>
        <taxon>Pseudomonadati</taxon>
        <taxon>Pseudomonadota</taxon>
        <taxon>Alphaproteobacteria</taxon>
        <taxon>Rhodobacterales</taxon>
        <taxon>Paracoccaceae</taxon>
        <taxon>Aliigemmobacter</taxon>
    </lineage>
</organism>
<gene>
    <name evidence="7" type="ORF">E7811_17545</name>
</gene>
<name>A0A4S3MIY0_9RHOB</name>
<dbReference type="InterPro" id="IPR053714">
    <property type="entry name" value="Iso_Racemase_Enz_sf"/>
</dbReference>
<dbReference type="PANTHER" id="PTHR28047">
    <property type="entry name" value="PROTEIN DCG1"/>
    <property type="match status" value="1"/>
</dbReference>
<evidence type="ECO:0000313" key="8">
    <source>
        <dbReference type="Proteomes" id="UP000309450"/>
    </source>
</evidence>
<reference evidence="7 8" key="1">
    <citation type="submission" date="2019-04" db="EMBL/GenBank/DDBJ databases">
        <title>Draft genome sequence of Gemmobacter aestuarii sp. nov.</title>
        <authorList>
            <person name="Hameed A."/>
            <person name="Lin S.-Y."/>
            <person name="Shahina M."/>
            <person name="Lai W.-A."/>
            <person name="Young C.-C."/>
        </authorList>
    </citation>
    <scope>NUCLEOTIDE SEQUENCE [LARGE SCALE GENOMIC DNA]</scope>
    <source>
        <strain evidence="7 8">CC-PW-75</strain>
    </source>
</reference>
<dbReference type="GO" id="GO:0036348">
    <property type="term" value="F:hydantoin racemase activity"/>
    <property type="evidence" value="ECO:0007669"/>
    <property type="project" value="UniProtKB-EC"/>
</dbReference>
<dbReference type="Pfam" id="PF01177">
    <property type="entry name" value="Asp_Glu_race"/>
    <property type="match status" value="1"/>
</dbReference>
<comment type="catalytic activity">
    <reaction evidence="2">
        <text>a D-5-monosubstituted hydantoin = a L-5-monosubstituted hydantoin</text>
        <dbReference type="Rhea" id="RHEA:46624"/>
        <dbReference type="ChEBI" id="CHEBI:86339"/>
        <dbReference type="ChEBI" id="CHEBI:86340"/>
        <dbReference type="EC" id="5.1.99.5"/>
    </reaction>
</comment>
<evidence type="ECO:0000313" key="7">
    <source>
        <dbReference type="EMBL" id="THD80831.1"/>
    </source>
</evidence>
<dbReference type="Proteomes" id="UP000309450">
    <property type="component" value="Unassembled WGS sequence"/>
</dbReference>
<evidence type="ECO:0000256" key="4">
    <source>
        <dbReference type="ARBA" id="ARBA00067972"/>
    </source>
</evidence>
<dbReference type="EC" id="5.1.99.5" evidence="3"/>
<evidence type="ECO:0000256" key="2">
    <source>
        <dbReference type="ARBA" id="ARBA00051635"/>
    </source>
</evidence>
<protein>
    <recommendedName>
        <fullName evidence="4">Hydantoin racemase</fullName>
        <ecNumber evidence="3">5.1.99.5</ecNumber>
    </recommendedName>
</protein>
<dbReference type="EMBL" id="SSND01000008">
    <property type="protein sequence ID" value="THD80831.1"/>
    <property type="molecule type" value="Genomic_DNA"/>
</dbReference>
<keyword evidence="8" id="KW-1185">Reference proteome</keyword>
<dbReference type="PANTHER" id="PTHR28047:SF5">
    <property type="entry name" value="PROTEIN DCG1"/>
    <property type="match status" value="1"/>
</dbReference>
<evidence type="ECO:0000256" key="6">
    <source>
        <dbReference type="ARBA" id="ARBA00093234"/>
    </source>
</evidence>
<evidence type="ECO:0000256" key="5">
    <source>
        <dbReference type="ARBA" id="ARBA00093199"/>
    </source>
</evidence>